<evidence type="ECO:0000256" key="4">
    <source>
        <dbReference type="ARBA" id="ARBA00022833"/>
    </source>
</evidence>
<dbReference type="SMART" id="SM00235">
    <property type="entry name" value="ZnMc"/>
    <property type="match status" value="1"/>
</dbReference>
<dbReference type="InterPro" id="IPR024079">
    <property type="entry name" value="MetalloPept_cat_dom_sf"/>
</dbReference>
<keyword evidence="2" id="KW-0479">Metal-binding</keyword>
<evidence type="ECO:0000313" key="8">
    <source>
        <dbReference type="Proteomes" id="UP000051977"/>
    </source>
</evidence>
<evidence type="ECO:0000256" key="1">
    <source>
        <dbReference type="ARBA" id="ARBA00022670"/>
    </source>
</evidence>
<dbReference type="InterPro" id="IPR001818">
    <property type="entry name" value="Pept_M10_metallopeptidase"/>
</dbReference>
<feature type="chain" id="PRO_5047287260" description="Peptidase metallopeptidase domain-containing protein" evidence="5">
    <location>
        <begin position="36"/>
        <end position="360"/>
    </location>
</feature>
<proteinExistence type="predicted"/>
<name>A0ABR5PDE6_9LACO</name>
<keyword evidence="8" id="KW-1185">Reference proteome</keyword>
<protein>
    <recommendedName>
        <fullName evidence="6">Peptidase metallopeptidase domain-containing protein</fullName>
    </recommendedName>
</protein>
<sequence length="360" mass="40610">MLEHLKGAAFMTCFKNQFLLLIAAFSFGAILTSQATTTVDAKAQSAKVISEKKMPVKAYHARKGYIYSNATLTKIKHNAKNYPRTTFYAQKRVTVKQANGKKAVYYYVNNRSKSVRGYIWHGYLKSISITSATKEKPMSQKSLVKLINEAPDMNPDSQIRSLKKINYTDHESVFDLGYNVMHFSPRSMFKDNQATVYVASDKLTGYAQNAMNKWNDALKTTVFKMGTKANHTLTIQFGNGTKEDWDGLYNGKAIYVDKSHFADPKYPIGYMDEKLASQISIDQYWTGVIAHELGHTLGLDHTGYQEDLMYAQDSGGNVIAKYTWKKPVVKSSTGLDGTEIAKISERDLNRAKLTKILGYW</sequence>
<feature type="domain" description="Peptidase metallopeptidase" evidence="6">
    <location>
        <begin position="185"/>
        <end position="332"/>
    </location>
</feature>
<feature type="signal peptide" evidence="5">
    <location>
        <begin position="1"/>
        <end position="35"/>
    </location>
</feature>
<dbReference type="InterPro" id="IPR006026">
    <property type="entry name" value="Peptidase_Metallo"/>
</dbReference>
<evidence type="ECO:0000256" key="5">
    <source>
        <dbReference type="SAM" id="SignalP"/>
    </source>
</evidence>
<keyword evidence="3" id="KW-0378">Hydrolase</keyword>
<evidence type="ECO:0000313" key="7">
    <source>
        <dbReference type="EMBL" id="KRL16220.1"/>
    </source>
</evidence>
<evidence type="ECO:0000256" key="2">
    <source>
        <dbReference type="ARBA" id="ARBA00022723"/>
    </source>
</evidence>
<evidence type="ECO:0000259" key="6">
    <source>
        <dbReference type="SMART" id="SM00235"/>
    </source>
</evidence>
<dbReference type="Pfam" id="PF00413">
    <property type="entry name" value="Peptidase_M10"/>
    <property type="match status" value="1"/>
</dbReference>
<keyword evidence="1" id="KW-0645">Protease</keyword>
<organism evidence="7 8">
    <name type="scientific">Lentilactobacillus rapi DSM 19907 = JCM 15042</name>
    <dbReference type="NCBI Taxonomy" id="1423795"/>
    <lineage>
        <taxon>Bacteria</taxon>
        <taxon>Bacillati</taxon>
        <taxon>Bacillota</taxon>
        <taxon>Bacilli</taxon>
        <taxon>Lactobacillales</taxon>
        <taxon>Lactobacillaceae</taxon>
        <taxon>Lentilactobacillus</taxon>
    </lineage>
</organism>
<dbReference type="SUPFAM" id="SSF55486">
    <property type="entry name" value="Metalloproteases ('zincins'), catalytic domain"/>
    <property type="match status" value="1"/>
</dbReference>
<dbReference type="Gene3D" id="3.40.390.10">
    <property type="entry name" value="Collagenase (Catalytic Domain)"/>
    <property type="match status" value="1"/>
</dbReference>
<keyword evidence="5" id="KW-0732">Signal</keyword>
<reference evidence="7 8" key="1">
    <citation type="journal article" date="2015" name="Genome Announc.">
        <title>Expanding the biotechnology potential of lactobacilli through comparative genomics of 213 strains and associated genera.</title>
        <authorList>
            <person name="Sun Z."/>
            <person name="Harris H.M."/>
            <person name="McCann A."/>
            <person name="Guo C."/>
            <person name="Argimon S."/>
            <person name="Zhang W."/>
            <person name="Yang X."/>
            <person name="Jeffery I.B."/>
            <person name="Cooney J.C."/>
            <person name="Kagawa T.F."/>
            <person name="Liu W."/>
            <person name="Song Y."/>
            <person name="Salvetti E."/>
            <person name="Wrobel A."/>
            <person name="Rasinkangas P."/>
            <person name="Parkhill J."/>
            <person name="Rea M.C."/>
            <person name="O'Sullivan O."/>
            <person name="Ritari J."/>
            <person name="Douillard F.P."/>
            <person name="Paul Ross R."/>
            <person name="Yang R."/>
            <person name="Briner A.E."/>
            <person name="Felis G.E."/>
            <person name="de Vos W.M."/>
            <person name="Barrangou R."/>
            <person name="Klaenhammer T.R."/>
            <person name="Caufield P.W."/>
            <person name="Cui Y."/>
            <person name="Zhang H."/>
            <person name="O'Toole P.W."/>
        </authorList>
    </citation>
    <scope>NUCLEOTIDE SEQUENCE [LARGE SCALE GENOMIC DNA]</scope>
    <source>
        <strain evidence="7 8">DSM 19907</strain>
    </source>
</reference>
<dbReference type="EMBL" id="AZEI01000076">
    <property type="protein sequence ID" value="KRL16220.1"/>
    <property type="molecule type" value="Genomic_DNA"/>
</dbReference>
<gene>
    <name evidence="7" type="ORF">FD12_GL000699</name>
</gene>
<dbReference type="Proteomes" id="UP000051977">
    <property type="component" value="Unassembled WGS sequence"/>
</dbReference>
<accession>A0ABR5PDE6</accession>
<keyword evidence="4" id="KW-0862">Zinc</keyword>
<evidence type="ECO:0000256" key="3">
    <source>
        <dbReference type="ARBA" id="ARBA00022801"/>
    </source>
</evidence>
<comment type="caution">
    <text evidence="7">The sequence shown here is derived from an EMBL/GenBank/DDBJ whole genome shotgun (WGS) entry which is preliminary data.</text>
</comment>